<reference evidence="1" key="1">
    <citation type="submission" date="2022-01" db="EMBL/GenBank/DDBJ databases">
        <title>Collection of gut derived symbiotic bacterial strains cultured from healthy donors.</title>
        <authorList>
            <person name="Lin H."/>
            <person name="Kohout C."/>
            <person name="Waligurski E."/>
            <person name="Pamer E.G."/>
        </authorList>
    </citation>
    <scope>NUCLEOTIDE SEQUENCE</scope>
    <source>
        <strain evidence="1">DFI.1.149</strain>
    </source>
</reference>
<evidence type="ECO:0000313" key="1">
    <source>
        <dbReference type="EMBL" id="MCG4962403.1"/>
    </source>
</evidence>
<dbReference type="Proteomes" id="UP001199750">
    <property type="component" value="Unassembled WGS sequence"/>
</dbReference>
<organism evidence="1 2">
    <name type="scientific">Odoribacter splanchnicus</name>
    <dbReference type="NCBI Taxonomy" id="28118"/>
    <lineage>
        <taxon>Bacteria</taxon>
        <taxon>Pseudomonadati</taxon>
        <taxon>Bacteroidota</taxon>
        <taxon>Bacteroidia</taxon>
        <taxon>Bacteroidales</taxon>
        <taxon>Odoribacteraceae</taxon>
        <taxon>Odoribacter</taxon>
    </lineage>
</organism>
<name>A0AAW5CIH9_9BACT</name>
<proteinExistence type="predicted"/>
<dbReference type="EMBL" id="JAKNDN010000115">
    <property type="protein sequence ID" value="MCG4962403.1"/>
    <property type="molecule type" value="Genomic_DNA"/>
</dbReference>
<sequence>RTIYTPSPNFLSTFFRKNRLHTLNKLITKGFTLQNYYTQTYVISKIGSNPCFKKGEEKRKIKNRAGIDKSFLPNKTRITSNDFQ</sequence>
<protein>
    <submittedName>
        <fullName evidence="1">Uncharacterized protein</fullName>
    </submittedName>
</protein>
<accession>A0AAW5CIH9</accession>
<gene>
    <name evidence="1" type="ORF">L0P03_21565</name>
</gene>
<dbReference type="AlphaFoldDB" id="A0AAW5CIH9"/>
<comment type="caution">
    <text evidence="1">The sequence shown here is derived from an EMBL/GenBank/DDBJ whole genome shotgun (WGS) entry which is preliminary data.</text>
</comment>
<evidence type="ECO:0000313" key="2">
    <source>
        <dbReference type="Proteomes" id="UP001199750"/>
    </source>
</evidence>
<feature type="non-terminal residue" evidence="1">
    <location>
        <position position="1"/>
    </location>
</feature>